<dbReference type="InParanoid" id="T1EN16"/>
<dbReference type="CTD" id="20197966"/>
<dbReference type="PANTHER" id="PTHR37445">
    <property type="entry name" value="PROTEIN CBG24663"/>
    <property type="match status" value="1"/>
</dbReference>
<evidence type="ECO:0000313" key="2">
    <source>
        <dbReference type="EnsemblMetazoa" id="HelroP158631"/>
    </source>
</evidence>
<gene>
    <name evidence="2" type="primary">20197966</name>
    <name evidence="1" type="ORF">HELRODRAFT_158631</name>
</gene>
<organism evidence="2 3">
    <name type="scientific">Helobdella robusta</name>
    <name type="common">Californian leech</name>
    <dbReference type="NCBI Taxonomy" id="6412"/>
    <lineage>
        <taxon>Eukaryota</taxon>
        <taxon>Metazoa</taxon>
        <taxon>Spiralia</taxon>
        <taxon>Lophotrochozoa</taxon>
        <taxon>Annelida</taxon>
        <taxon>Clitellata</taxon>
        <taxon>Hirudinea</taxon>
        <taxon>Rhynchobdellida</taxon>
        <taxon>Glossiphoniidae</taxon>
        <taxon>Helobdella</taxon>
    </lineage>
</organism>
<dbReference type="OrthoDB" id="7417618at2759"/>
<sequence length="136" mass="15871">MHNIIIYQLEECKDNDKVICNRHDRKQILEICSQLSDGYIKESSIKSIFRLGVRSDKVRPVIVKFYDKRNRNIVRENLKKIKGLSSSLRCIGVNYDLNKKQREKRKELVIEAKKLQADSNGGIPVSGKENSYKYEL</sequence>
<dbReference type="PANTHER" id="PTHR37445:SF3">
    <property type="entry name" value="ZINC FINGER PHD-TYPE DOMAIN-CONTAINING PROTEIN"/>
    <property type="match status" value="1"/>
</dbReference>
<accession>T1EN16</accession>
<dbReference type="Proteomes" id="UP000015101">
    <property type="component" value="Unassembled WGS sequence"/>
</dbReference>
<dbReference type="EMBL" id="KB095811">
    <property type="protein sequence ID" value="ESO12168.1"/>
    <property type="molecule type" value="Genomic_DNA"/>
</dbReference>
<protein>
    <submittedName>
        <fullName evidence="1 2">Uncharacterized protein</fullName>
    </submittedName>
</protein>
<dbReference type="KEGG" id="hro:HELRODRAFT_158631"/>
<dbReference type="EMBL" id="AMQM01000093">
    <property type="status" value="NOT_ANNOTATED_CDS"/>
    <property type="molecule type" value="Genomic_DNA"/>
</dbReference>
<dbReference type="HOGENOM" id="CLU_1877651_0_0_1"/>
<dbReference type="EnsemblMetazoa" id="HelroT158631">
    <property type="protein sequence ID" value="HelroP158631"/>
    <property type="gene ID" value="HelroG158631"/>
</dbReference>
<reference evidence="2" key="3">
    <citation type="submission" date="2015-06" db="UniProtKB">
        <authorList>
            <consortium name="EnsemblMetazoa"/>
        </authorList>
    </citation>
    <scope>IDENTIFICATION</scope>
</reference>
<name>T1EN16_HELRO</name>
<keyword evidence="3" id="KW-1185">Reference proteome</keyword>
<evidence type="ECO:0000313" key="3">
    <source>
        <dbReference type="Proteomes" id="UP000015101"/>
    </source>
</evidence>
<reference evidence="3" key="1">
    <citation type="submission" date="2012-12" db="EMBL/GenBank/DDBJ databases">
        <authorList>
            <person name="Hellsten U."/>
            <person name="Grimwood J."/>
            <person name="Chapman J.A."/>
            <person name="Shapiro H."/>
            <person name="Aerts A."/>
            <person name="Otillar R.P."/>
            <person name="Terry A.Y."/>
            <person name="Boore J.L."/>
            <person name="Simakov O."/>
            <person name="Marletaz F."/>
            <person name="Cho S.-J."/>
            <person name="Edsinger-Gonzales E."/>
            <person name="Havlak P."/>
            <person name="Kuo D.-H."/>
            <person name="Larsson T."/>
            <person name="Lv J."/>
            <person name="Arendt D."/>
            <person name="Savage R."/>
            <person name="Osoegawa K."/>
            <person name="de Jong P."/>
            <person name="Lindberg D.R."/>
            <person name="Seaver E.C."/>
            <person name="Weisblat D.A."/>
            <person name="Putnam N.H."/>
            <person name="Grigoriev I.V."/>
            <person name="Rokhsar D.S."/>
        </authorList>
    </citation>
    <scope>NUCLEOTIDE SEQUENCE</scope>
</reference>
<dbReference type="GeneID" id="20197966"/>
<dbReference type="AlphaFoldDB" id="T1EN16"/>
<reference evidence="1 3" key="2">
    <citation type="journal article" date="2013" name="Nature">
        <title>Insights into bilaterian evolution from three spiralian genomes.</title>
        <authorList>
            <person name="Simakov O."/>
            <person name="Marletaz F."/>
            <person name="Cho S.J."/>
            <person name="Edsinger-Gonzales E."/>
            <person name="Havlak P."/>
            <person name="Hellsten U."/>
            <person name="Kuo D.H."/>
            <person name="Larsson T."/>
            <person name="Lv J."/>
            <person name="Arendt D."/>
            <person name="Savage R."/>
            <person name="Osoegawa K."/>
            <person name="de Jong P."/>
            <person name="Grimwood J."/>
            <person name="Chapman J.A."/>
            <person name="Shapiro H."/>
            <person name="Aerts A."/>
            <person name="Otillar R.P."/>
            <person name="Terry A.Y."/>
            <person name="Boore J.L."/>
            <person name="Grigoriev I.V."/>
            <person name="Lindberg D.R."/>
            <person name="Seaver E.C."/>
            <person name="Weisblat D.A."/>
            <person name="Putnam N.H."/>
            <person name="Rokhsar D.S."/>
        </authorList>
    </citation>
    <scope>NUCLEOTIDE SEQUENCE</scope>
</reference>
<dbReference type="RefSeq" id="XP_009008888.1">
    <property type="nucleotide sequence ID" value="XM_009010640.1"/>
</dbReference>
<evidence type="ECO:0000313" key="1">
    <source>
        <dbReference type="EMBL" id="ESO12168.1"/>
    </source>
</evidence>
<proteinExistence type="predicted"/>